<dbReference type="EMBL" id="LN853820">
    <property type="protein sequence ID" value="CRY96753.1"/>
    <property type="molecule type" value="Genomic_DNA"/>
</dbReference>
<organism evidence="1">
    <name type="scientific">uncultured prokaryote</name>
    <dbReference type="NCBI Taxonomy" id="198431"/>
    <lineage>
        <taxon>unclassified sequences</taxon>
        <taxon>environmental samples</taxon>
    </lineage>
</organism>
<name>A0A0H5Q4D3_9ZZZZ</name>
<protein>
    <submittedName>
        <fullName evidence="1">Uncharacterized protein</fullName>
    </submittedName>
</protein>
<reference evidence="1" key="2">
    <citation type="submission" date="2015-07" db="EMBL/GenBank/DDBJ databases">
        <title>Plasmids, circular viruses and viroids from rat gut.</title>
        <authorList>
            <person name="Jorgensen T.J."/>
            <person name="Hansen M.A."/>
            <person name="Xu Z."/>
            <person name="Tabak M.A."/>
            <person name="Sorensen S.J."/>
            <person name="Hansen L.H."/>
        </authorList>
    </citation>
    <scope>NUCLEOTIDE SEQUENCE</scope>
    <source>
        <strain evidence="1">RGFK1248</strain>
    </source>
</reference>
<sequence length="72" mass="8194">MRHAELLATEVRPTGIRVMVRMRSGGVPQDRIVWVRWNDLDLSALGDVLDREARRALLAAWSDEPLPGLYEP</sequence>
<proteinExistence type="predicted"/>
<evidence type="ECO:0000313" key="1">
    <source>
        <dbReference type="EMBL" id="CRY96753.1"/>
    </source>
</evidence>
<accession>A0A0H5Q4D3</accession>
<reference evidence="1" key="1">
    <citation type="submission" date="2015-06" db="EMBL/GenBank/DDBJ databases">
        <authorList>
            <person name="Joergensen T."/>
        </authorList>
    </citation>
    <scope>NUCLEOTIDE SEQUENCE</scope>
    <source>
        <strain evidence="1">RGFK1248</strain>
    </source>
</reference>
<dbReference type="AlphaFoldDB" id="A0A0H5Q4D3"/>